<dbReference type="SUPFAM" id="SSF56954">
    <property type="entry name" value="Outer membrane efflux proteins (OEP)"/>
    <property type="match status" value="1"/>
</dbReference>
<evidence type="ECO:0000256" key="2">
    <source>
        <dbReference type="ARBA" id="ARBA00007613"/>
    </source>
</evidence>
<name>A0A0E2LPJ9_PORGN</name>
<proteinExistence type="inferred from homology"/>
<dbReference type="GO" id="GO:0009279">
    <property type="term" value="C:cell outer membrane"/>
    <property type="evidence" value="ECO:0007669"/>
    <property type="project" value="UniProtKB-SubCell"/>
</dbReference>
<evidence type="ECO:0000256" key="1">
    <source>
        <dbReference type="ARBA" id="ARBA00004442"/>
    </source>
</evidence>
<dbReference type="GO" id="GO:0015562">
    <property type="term" value="F:efflux transmembrane transporter activity"/>
    <property type="evidence" value="ECO:0007669"/>
    <property type="project" value="InterPro"/>
</dbReference>
<evidence type="ECO:0000256" key="5">
    <source>
        <dbReference type="ARBA" id="ARBA00022692"/>
    </source>
</evidence>
<evidence type="ECO:0000256" key="3">
    <source>
        <dbReference type="ARBA" id="ARBA00022448"/>
    </source>
</evidence>
<keyword evidence="5" id="KW-0812">Transmembrane</keyword>
<organism evidence="8 9">
    <name type="scientific">Porphyromonas gingivalis F0570</name>
    <dbReference type="NCBI Taxonomy" id="1227271"/>
    <lineage>
        <taxon>Bacteria</taxon>
        <taxon>Pseudomonadati</taxon>
        <taxon>Bacteroidota</taxon>
        <taxon>Bacteroidia</taxon>
        <taxon>Bacteroidales</taxon>
        <taxon>Porphyromonadaceae</taxon>
        <taxon>Porphyromonas</taxon>
    </lineage>
</organism>
<accession>A0A0E2LPJ9</accession>
<dbReference type="PATRIC" id="fig|1227271.3.peg.1405"/>
<keyword evidence="4" id="KW-1134">Transmembrane beta strand</keyword>
<dbReference type="HOGENOM" id="CLU_012817_10_0_10"/>
<reference evidence="8 9" key="1">
    <citation type="submission" date="2013-06" db="EMBL/GenBank/DDBJ databases">
        <authorList>
            <person name="Weinstock G."/>
            <person name="Sodergren E."/>
            <person name="Lobos E.A."/>
            <person name="Fulton L."/>
            <person name="Fulton R."/>
            <person name="Courtney L."/>
            <person name="Fronick C."/>
            <person name="O'Laughlin M."/>
            <person name="Godfrey J."/>
            <person name="Wilson R.M."/>
            <person name="Miner T."/>
            <person name="Farmer C."/>
            <person name="Delehaunty K."/>
            <person name="Cordes M."/>
            <person name="Minx P."/>
            <person name="Tomlinson C."/>
            <person name="Chen J."/>
            <person name="Wollam A."/>
            <person name="Pepin K.H."/>
            <person name="Bhonagiri V."/>
            <person name="Zhang X."/>
            <person name="Warren W."/>
            <person name="Mitreva M."/>
            <person name="Mardis E.R."/>
            <person name="Wilson R.K."/>
        </authorList>
    </citation>
    <scope>NUCLEOTIDE SEQUENCE [LARGE SCALE GENOMIC DNA]</scope>
    <source>
        <strain evidence="8 9">F0570</strain>
    </source>
</reference>
<dbReference type="InterPro" id="IPR003423">
    <property type="entry name" value="OMP_efflux"/>
</dbReference>
<dbReference type="AlphaFoldDB" id="A0A0E2LPJ9"/>
<keyword evidence="7" id="KW-0998">Cell outer membrane</keyword>
<dbReference type="PANTHER" id="PTHR30026">
    <property type="entry name" value="OUTER MEMBRANE PROTEIN TOLC"/>
    <property type="match status" value="1"/>
</dbReference>
<evidence type="ECO:0000313" key="8">
    <source>
        <dbReference type="EMBL" id="ERJ64968.1"/>
    </source>
</evidence>
<dbReference type="Proteomes" id="UP000016630">
    <property type="component" value="Unassembled WGS sequence"/>
</dbReference>
<comment type="subcellular location">
    <subcellularLocation>
        <location evidence="1">Cell outer membrane</location>
    </subcellularLocation>
</comment>
<sequence>MDGILNDEYRQASMNRFSNHWPCILVGLVLWFVSASRTVAQNASETTVSYDTDTAVLSEADVLRIALSENATVKVADMDVRKQEYARRAARADLFPKVDLNGVYSHTLKKQVLYIDMPGFSSSEGIEMGRTHNTQGGVNVSMPLVSAQLWKSIAMTGEQLDLALEKARSSRIDLVAEVKKAYLSVLLAEDSYSVFKRSYDNALANYKNISDKFDRGLVAEYDKIRANVQVRNIEPNLLQAQNSVALALWQLKVLMSMEVETPIRLSGSLSDYKEQVYTGYFAADTLISNNSSLRQLDIQRRMAVSADKLNKYSFLPTLNLGGQYTYSLNSNDFKFWGEGQRWTPFSTISLSLNIPIFNGGKRLYNVKQSALSIRQIDLQRRHIEQSIRMGIKNQNDRLRTCMQRFVASEEAVRSAEKGYQIAEKRYQTGEGTLVELNDADVALLQARLNYNQAIFDFMTAKAELDKMNGMGIPEQ</sequence>
<evidence type="ECO:0000256" key="4">
    <source>
        <dbReference type="ARBA" id="ARBA00022452"/>
    </source>
</evidence>
<dbReference type="PANTHER" id="PTHR30026:SF20">
    <property type="entry name" value="OUTER MEMBRANE PROTEIN TOLC"/>
    <property type="match status" value="1"/>
</dbReference>
<dbReference type="InterPro" id="IPR051906">
    <property type="entry name" value="TolC-like"/>
</dbReference>
<evidence type="ECO:0000313" key="9">
    <source>
        <dbReference type="Proteomes" id="UP000016630"/>
    </source>
</evidence>
<dbReference type="GO" id="GO:0015288">
    <property type="term" value="F:porin activity"/>
    <property type="evidence" value="ECO:0007669"/>
    <property type="project" value="TreeGrafter"/>
</dbReference>
<evidence type="ECO:0000256" key="6">
    <source>
        <dbReference type="ARBA" id="ARBA00023136"/>
    </source>
</evidence>
<comment type="caution">
    <text evidence="8">The sequence shown here is derived from an EMBL/GenBank/DDBJ whole genome shotgun (WGS) entry which is preliminary data.</text>
</comment>
<keyword evidence="3" id="KW-0813">Transport</keyword>
<dbReference type="Pfam" id="PF02321">
    <property type="entry name" value="OEP"/>
    <property type="match status" value="2"/>
</dbReference>
<protein>
    <submittedName>
        <fullName evidence="8">Outer membrane efflux protein</fullName>
    </submittedName>
</protein>
<dbReference type="Gene3D" id="1.20.1600.10">
    <property type="entry name" value="Outer membrane efflux proteins (OEP)"/>
    <property type="match status" value="1"/>
</dbReference>
<dbReference type="EMBL" id="AWUW01000118">
    <property type="protein sequence ID" value="ERJ64968.1"/>
    <property type="molecule type" value="Genomic_DNA"/>
</dbReference>
<gene>
    <name evidence="8" type="ORF">HMPREF1555_01611</name>
</gene>
<evidence type="ECO:0000256" key="7">
    <source>
        <dbReference type="ARBA" id="ARBA00023237"/>
    </source>
</evidence>
<keyword evidence="6" id="KW-0472">Membrane</keyword>
<dbReference type="GO" id="GO:1990281">
    <property type="term" value="C:efflux pump complex"/>
    <property type="evidence" value="ECO:0007669"/>
    <property type="project" value="TreeGrafter"/>
</dbReference>
<comment type="similarity">
    <text evidence="2">Belongs to the outer membrane factor (OMF) (TC 1.B.17) family.</text>
</comment>